<dbReference type="SMART" id="SM00014">
    <property type="entry name" value="acidPPc"/>
    <property type="match status" value="1"/>
</dbReference>
<evidence type="ECO:0000313" key="4">
    <source>
        <dbReference type="Proteomes" id="UP000886520"/>
    </source>
</evidence>
<dbReference type="OrthoDB" id="10266771at2759"/>
<sequence length="202" mass="23314">MTSQEMNPAIQVPTHSDRESSKISPFFLEALHEWDCKISLRIHEWGLKVPRAFLHALEYSALFRRPRPVYNKGMYLVVSVDHYSFPSGHSSRAFTILIFVLNSASEWKEMISPVLGVDELGLLGHYFVPFLFASWAVATASSRILLGRHFLLDVVVGSVLGILEAWFVINYLLDVRFFLDDQQRRVLEYGQHVKEAMRNFRL</sequence>
<dbReference type="SUPFAM" id="SSF48317">
    <property type="entry name" value="Acid phosphatase/Vanadium-dependent haloperoxidase"/>
    <property type="match status" value="1"/>
</dbReference>
<dbReference type="Pfam" id="PF01569">
    <property type="entry name" value="PAP2"/>
    <property type="match status" value="1"/>
</dbReference>
<keyword evidence="1" id="KW-1133">Transmembrane helix</keyword>
<reference evidence="3" key="1">
    <citation type="submission" date="2021-01" db="EMBL/GenBank/DDBJ databases">
        <title>Adiantum capillus-veneris genome.</title>
        <authorList>
            <person name="Fang Y."/>
            <person name="Liao Q."/>
        </authorList>
    </citation>
    <scope>NUCLEOTIDE SEQUENCE</scope>
    <source>
        <strain evidence="3">H3</strain>
        <tissue evidence="3">Leaf</tissue>
    </source>
</reference>
<keyword evidence="1" id="KW-0812">Transmembrane</keyword>
<dbReference type="EMBL" id="JABFUD020000006">
    <property type="protein sequence ID" value="KAI5078336.1"/>
    <property type="molecule type" value="Genomic_DNA"/>
</dbReference>
<dbReference type="InterPro" id="IPR000326">
    <property type="entry name" value="PAP2/HPO"/>
</dbReference>
<feature type="domain" description="Phosphatidic acid phosphatase type 2/haloperoxidase" evidence="2">
    <location>
        <begin position="48"/>
        <end position="169"/>
    </location>
</feature>
<keyword evidence="4" id="KW-1185">Reference proteome</keyword>
<comment type="caution">
    <text evidence="3">The sequence shown here is derived from an EMBL/GenBank/DDBJ whole genome shotgun (WGS) entry which is preliminary data.</text>
</comment>
<dbReference type="GO" id="GO:0042392">
    <property type="term" value="F:sphingosine-1-phosphate phosphatase activity"/>
    <property type="evidence" value="ECO:0007669"/>
    <property type="project" value="TreeGrafter"/>
</dbReference>
<accession>A0A9D4V2R7</accession>
<name>A0A9D4V2R7_ADICA</name>
<dbReference type="PANTHER" id="PTHR14969">
    <property type="entry name" value="SPHINGOSINE-1-PHOSPHATE PHOSPHOHYDROLASE"/>
    <property type="match status" value="1"/>
</dbReference>
<dbReference type="AlphaFoldDB" id="A0A9D4V2R7"/>
<proteinExistence type="predicted"/>
<organism evidence="3 4">
    <name type="scientific">Adiantum capillus-veneris</name>
    <name type="common">Maidenhair fern</name>
    <dbReference type="NCBI Taxonomy" id="13818"/>
    <lineage>
        <taxon>Eukaryota</taxon>
        <taxon>Viridiplantae</taxon>
        <taxon>Streptophyta</taxon>
        <taxon>Embryophyta</taxon>
        <taxon>Tracheophyta</taxon>
        <taxon>Polypodiopsida</taxon>
        <taxon>Polypodiidae</taxon>
        <taxon>Polypodiales</taxon>
        <taxon>Pteridineae</taxon>
        <taxon>Pteridaceae</taxon>
        <taxon>Vittarioideae</taxon>
        <taxon>Adiantum</taxon>
    </lineage>
</organism>
<dbReference type="Gene3D" id="1.20.144.10">
    <property type="entry name" value="Phosphatidic acid phosphatase type 2/haloperoxidase"/>
    <property type="match status" value="1"/>
</dbReference>
<evidence type="ECO:0000256" key="1">
    <source>
        <dbReference type="SAM" id="Phobius"/>
    </source>
</evidence>
<keyword evidence="1" id="KW-0472">Membrane</keyword>
<evidence type="ECO:0000313" key="3">
    <source>
        <dbReference type="EMBL" id="KAI5078336.1"/>
    </source>
</evidence>
<evidence type="ECO:0000259" key="2">
    <source>
        <dbReference type="SMART" id="SM00014"/>
    </source>
</evidence>
<feature type="transmembrane region" description="Helical" evidence="1">
    <location>
        <begin position="150"/>
        <end position="173"/>
    </location>
</feature>
<dbReference type="PANTHER" id="PTHR14969:SF13">
    <property type="entry name" value="AT30094P"/>
    <property type="match status" value="1"/>
</dbReference>
<dbReference type="Proteomes" id="UP000886520">
    <property type="component" value="Chromosome 6"/>
</dbReference>
<protein>
    <recommendedName>
        <fullName evidence="2">Phosphatidic acid phosphatase type 2/haloperoxidase domain-containing protein</fullName>
    </recommendedName>
</protein>
<gene>
    <name evidence="3" type="ORF">GOP47_0006007</name>
</gene>
<feature type="transmembrane region" description="Helical" evidence="1">
    <location>
        <begin position="120"/>
        <end position="138"/>
    </location>
</feature>
<dbReference type="InterPro" id="IPR036938">
    <property type="entry name" value="PAP2/HPO_sf"/>
</dbReference>